<reference evidence="2 3" key="1">
    <citation type="submission" date="2022-04" db="EMBL/GenBank/DDBJ databases">
        <title>Paracoccus sp. YLB-12 draft genome sequence.</title>
        <authorList>
            <person name="Yu L."/>
        </authorList>
    </citation>
    <scope>NUCLEOTIDE SEQUENCE [LARGE SCALE GENOMIC DNA]</scope>
    <source>
        <strain evidence="2 3">YLB-12</strain>
    </source>
</reference>
<organism evidence="2 3">
    <name type="scientific">Paracoccus maritimus</name>
    <dbReference type="NCBI Taxonomy" id="2933292"/>
    <lineage>
        <taxon>Bacteria</taxon>
        <taxon>Pseudomonadati</taxon>
        <taxon>Pseudomonadota</taxon>
        <taxon>Alphaproteobacteria</taxon>
        <taxon>Rhodobacterales</taxon>
        <taxon>Paracoccaceae</taxon>
        <taxon>Paracoccus</taxon>
    </lineage>
</organism>
<dbReference type="SUPFAM" id="SSF54975">
    <property type="entry name" value="Acylphosphatase/BLUF domain-like"/>
    <property type="match status" value="1"/>
</dbReference>
<dbReference type="SMART" id="SM01034">
    <property type="entry name" value="BLUF"/>
    <property type="match status" value="1"/>
</dbReference>
<dbReference type="Proteomes" id="UP001320702">
    <property type="component" value="Unassembled WGS sequence"/>
</dbReference>
<dbReference type="InterPro" id="IPR036046">
    <property type="entry name" value="Acylphosphatase-like_dom_sf"/>
</dbReference>
<evidence type="ECO:0000313" key="2">
    <source>
        <dbReference type="EMBL" id="MCT4332245.1"/>
    </source>
</evidence>
<dbReference type="Pfam" id="PF04940">
    <property type="entry name" value="BLUF"/>
    <property type="match status" value="1"/>
</dbReference>
<name>A0ABT2K6T7_9RHOB</name>
<sequence length="141" mass="15801">MTSDPIMFDGLGFFLYRSTACDGLNVGDLEDILKAARQRNDAAGLTGCLHHEDGLFFQWLEGPQYQLQHVIQSILRDTRHRDISVLGEGSLAQRRFQDWRMRFSDREHGSLMDWFASSSASTVDPSDYAGGVVAFLQSVAV</sequence>
<comment type="caution">
    <text evidence="2">The sequence shown here is derived from an EMBL/GenBank/DDBJ whole genome shotgun (WGS) entry which is preliminary data.</text>
</comment>
<dbReference type="RefSeq" id="WP_260276145.1">
    <property type="nucleotide sequence ID" value="NZ_JANAVZ010000002.1"/>
</dbReference>
<protein>
    <submittedName>
        <fullName evidence="2">BLUF domain-containing protein</fullName>
    </submittedName>
</protein>
<gene>
    <name evidence="2" type="ORF">MU516_05095</name>
</gene>
<dbReference type="PROSITE" id="PS50925">
    <property type="entry name" value="BLUF"/>
    <property type="match status" value="1"/>
</dbReference>
<keyword evidence="3" id="KW-1185">Reference proteome</keyword>
<accession>A0ABT2K6T7</accession>
<dbReference type="EMBL" id="JANAVZ010000002">
    <property type="protein sequence ID" value="MCT4332245.1"/>
    <property type="molecule type" value="Genomic_DNA"/>
</dbReference>
<dbReference type="Gene3D" id="3.30.70.100">
    <property type="match status" value="1"/>
</dbReference>
<evidence type="ECO:0000259" key="1">
    <source>
        <dbReference type="PROSITE" id="PS50925"/>
    </source>
</evidence>
<evidence type="ECO:0000313" key="3">
    <source>
        <dbReference type="Proteomes" id="UP001320702"/>
    </source>
</evidence>
<feature type="domain" description="BLUF" evidence="1">
    <location>
        <begin position="11"/>
        <end position="102"/>
    </location>
</feature>
<proteinExistence type="predicted"/>
<dbReference type="InterPro" id="IPR007024">
    <property type="entry name" value="BLUF_domain"/>
</dbReference>